<keyword evidence="1" id="KW-0560">Oxidoreductase</keyword>
<proteinExistence type="predicted"/>
<gene>
    <name evidence="3" type="ORF">C7443_106114</name>
</gene>
<reference evidence="3 4" key="1">
    <citation type="submission" date="2018-05" db="EMBL/GenBank/DDBJ databases">
        <title>Genomic Encyclopedia of Type Strains, Phase IV (KMG-IV): sequencing the most valuable type-strain genomes for metagenomic binning, comparative biology and taxonomic classification.</title>
        <authorList>
            <person name="Goeker M."/>
        </authorList>
    </citation>
    <scope>NUCLEOTIDE SEQUENCE [LARGE SCALE GENOMIC DNA]</scope>
    <source>
        <strain evidence="3 4">DSM 23606</strain>
    </source>
</reference>
<dbReference type="SUPFAM" id="SSF51735">
    <property type="entry name" value="NAD(P)-binding Rossmann-fold domains"/>
    <property type="match status" value="1"/>
</dbReference>
<keyword evidence="4" id="KW-1185">Reference proteome</keyword>
<dbReference type="Proteomes" id="UP000246569">
    <property type="component" value="Unassembled WGS sequence"/>
</dbReference>
<organism evidence="3 4">
    <name type="scientific">Plasticicumulans acidivorans</name>
    <dbReference type="NCBI Taxonomy" id="886464"/>
    <lineage>
        <taxon>Bacteria</taxon>
        <taxon>Pseudomonadati</taxon>
        <taxon>Pseudomonadota</taxon>
        <taxon>Gammaproteobacteria</taxon>
        <taxon>Candidatus Competibacteraceae</taxon>
        <taxon>Plasticicumulans</taxon>
    </lineage>
</organism>
<evidence type="ECO:0000313" key="4">
    <source>
        <dbReference type="Proteomes" id="UP000246569"/>
    </source>
</evidence>
<feature type="domain" description="Phosphogluconate dehydrogenase NAD-binding putative C-terminal" evidence="2">
    <location>
        <begin position="190"/>
        <end position="259"/>
    </location>
</feature>
<dbReference type="InterPro" id="IPR015814">
    <property type="entry name" value="Pgluconate_DH_NAD-bd_C"/>
</dbReference>
<dbReference type="GO" id="GO:0016491">
    <property type="term" value="F:oxidoreductase activity"/>
    <property type="evidence" value="ECO:0007669"/>
    <property type="project" value="UniProtKB-KW"/>
</dbReference>
<comment type="caution">
    <text evidence="3">The sequence shown here is derived from an EMBL/GenBank/DDBJ whole genome shotgun (WGS) entry which is preliminary data.</text>
</comment>
<dbReference type="Pfam" id="PF09130">
    <property type="entry name" value="DUF1932"/>
    <property type="match status" value="1"/>
</dbReference>
<dbReference type="Gene3D" id="3.40.50.720">
    <property type="entry name" value="NAD(P)-binding Rossmann-like Domain"/>
    <property type="match status" value="1"/>
</dbReference>
<sequence>MKPTIAVIAPGEMGAAIGARLRSGAARVLTSLQGRSAASVRRAAAAGLEAVDDAELMQAEVFLSIVPPDQALPLAQRFAALAGAGGRLPLYVDLNAIEPQTVQRVEAVIMAAGGRFVDGCIIGFPPGVEGDGPTLYLSGAVGELGQLLSTHGLMTRVMDAPSGAASALKMAYSGISKGLIALGASMLLAAERHGVLPCLLDELGQSQPELLQRFQRAVPSMLPKAYRWAPEMREIEAFIGTDWPESGIYAAMARFYERIAGLDADDASFQRLRRPGGERS</sequence>
<dbReference type="AlphaFoldDB" id="A0A317MTY3"/>
<dbReference type="SUPFAM" id="SSF48179">
    <property type="entry name" value="6-phosphogluconate dehydrogenase C-terminal domain-like"/>
    <property type="match status" value="1"/>
</dbReference>
<dbReference type="Gene3D" id="1.10.1040.10">
    <property type="entry name" value="N-(1-d-carboxylethyl)-l-norvaline Dehydrogenase, domain 2"/>
    <property type="match status" value="1"/>
</dbReference>
<evidence type="ECO:0000313" key="3">
    <source>
        <dbReference type="EMBL" id="PWV61100.1"/>
    </source>
</evidence>
<protein>
    <submittedName>
        <fullName evidence="3">3-hydroxyisobutyrate dehydrogenase-like beta-hydroxyacid dehydrogenase</fullName>
    </submittedName>
</protein>
<evidence type="ECO:0000256" key="1">
    <source>
        <dbReference type="ARBA" id="ARBA00023002"/>
    </source>
</evidence>
<dbReference type="EMBL" id="QGTJ01000006">
    <property type="protein sequence ID" value="PWV61100.1"/>
    <property type="molecule type" value="Genomic_DNA"/>
</dbReference>
<dbReference type="RefSeq" id="WP_110018778.1">
    <property type="nucleotide sequence ID" value="NZ_QGTJ01000006.1"/>
</dbReference>
<dbReference type="InterPro" id="IPR013328">
    <property type="entry name" value="6PGD_dom2"/>
</dbReference>
<name>A0A317MTY3_9GAMM</name>
<accession>A0A317MTY3</accession>
<dbReference type="OrthoDB" id="1271986at2"/>
<dbReference type="InterPro" id="IPR036291">
    <property type="entry name" value="NAD(P)-bd_dom_sf"/>
</dbReference>
<dbReference type="InterPro" id="IPR008927">
    <property type="entry name" value="6-PGluconate_DH-like_C_sf"/>
</dbReference>
<evidence type="ECO:0000259" key="2">
    <source>
        <dbReference type="Pfam" id="PF09130"/>
    </source>
</evidence>